<dbReference type="Proteomes" id="UP001168528">
    <property type="component" value="Unassembled WGS sequence"/>
</dbReference>
<dbReference type="Gene3D" id="1.25.10.10">
    <property type="entry name" value="Leucine-rich Repeat Variant"/>
    <property type="match status" value="1"/>
</dbReference>
<sequence length="1109" mass="126103">MKLIEQISLWNREGSSDKVYEVDLWETSPNQYVVNFRYGRRGAPLKDGTKTTLPVSLTDGIRIFNQLVNEKKKGGYQQAAHFKASETEAASLPPSGIPTGEATTDKRSVIISSLQKAAQPSFNDKKWPLSRIIWRAGELKIKEATPLLIPLLLKSDALQQYCICWSLGRCGDAAAIPVLEQVYQAAATKDFVRRMAFTSILALENDAHKRRILANNWVQNISSFLEKASTGREQQSGQESGGFSAFWRKTSGQMANPTPSEQPGVDPVLEKISTSLKQAIESGKDGALADILKPVMGKDITYSILESMYLFSVDFPKIRPAVIYFLQTIPFKPGSFKTVRHIFKTAEFREDADIFALLLYRIEKEKPYFAYGYSREYGVRDASYNYIQSPVKELQKPNARLAYSKLTSDYFKRRGWRTLRILGEDGQEAYISMASAVLLSISDTKDKAAAREARTDTWHYDSQTRRHTQHVTITQYDTYANWLTFNYILYQNSPRYELKQNNKAWRCKEGYLPGQPAPDQREEAFPELWDKYPKALLHLLLTSDNNRVHEFAVRALKGRTDLKELMDLDTLVQLLSRPHPETVKLALAVVNYFYNPQNPNLKLIRMLIHSPLPEAHLLVQQWIEAQPEYFLRKTLIFADLIVNPYEEIWVWVRQKLATTPWEEENAKMLAGRVIAELLALPADNELANIAAAGAAQTLLDFFLPLLEEINLDVAQDLLKHPLPGVQTLGAVILLHHRTAPEHLPAGLLSSLIQSTVPAVREAGIKLFGKLPESTLLGSFELITAFCLSPFAEIRKAIRPTVATLATTHDDFGKQLLFQLLPFLQHKETYAGLQEDLYTLFTTVLHPYLVEINQEQALQMLHAGKGMTQQLGLFLLTKYINPANLTVRQIVRMASHETLAVRQWSWQTYTNDPARMRSDAEEALRILDARWEDSRQFAFDFFRTHFTADEWTPTLLISVCDSTRPDVQSFGRELITKFFNEENGETYLLQLSQHPVQTVQVFATNFLEQFATDNLQNITQLEYYFTTVLSQVNRSGAAKARIFSFLRKEALKHQTIAQLITDLMARQSVTMAVADKAACIEIMRDLSKKYPELQMPLVIKNVAARQVAVK</sequence>
<proteinExistence type="predicted"/>
<dbReference type="InterPro" id="IPR016024">
    <property type="entry name" value="ARM-type_fold"/>
</dbReference>
<evidence type="ECO:0000259" key="1">
    <source>
        <dbReference type="PROSITE" id="PS51977"/>
    </source>
</evidence>
<comment type="caution">
    <text evidence="2">The sequence shown here is derived from an EMBL/GenBank/DDBJ whole genome shotgun (WGS) entry which is preliminary data.</text>
</comment>
<reference evidence="2" key="1">
    <citation type="submission" date="2023-07" db="EMBL/GenBank/DDBJ databases">
        <title>The genome sequence of Rhodocytophaga aerolata KACC 12507.</title>
        <authorList>
            <person name="Zhang X."/>
        </authorList>
    </citation>
    <scope>NUCLEOTIDE SEQUENCE</scope>
    <source>
        <strain evidence="2">KACC 12507</strain>
    </source>
</reference>
<gene>
    <name evidence="2" type="ORF">Q0590_04535</name>
</gene>
<keyword evidence="3" id="KW-1185">Reference proteome</keyword>
<dbReference type="Pfam" id="PF05406">
    <property type="entry name" value="WGR"/>
    <property type="match status" value="1"/>
</dbReference>
<dbReference type="InterPro" id="IPR011989">
    <property type="entry name" value="ARM-like"/>
</dbReference>
<dbReference type="PROSITE" id="PS51977">
    <property type="entry name" value="WGR"/>
    <property type="match status" value="1"/>
</dbReference>
<dbReference type="InterPro" id="IPR008893">
    <property type="entry name" value="WGR_domain"/>
</dbReference>
<dbReference type="RefSeq" id="WP_302036309.1">
    <property type="nucleotide sequence ID" value="NZ_JAUKPO010000002.1"/>
</dbReference>
<dbReference type="EMBL" id="JAUKPO010000002">
    <property type="protein sequence ID" value="MDO1445504.1"/>
    <property type="molecule type" value="Genomic_DNA"/>
</dbReference>
<feature type="domain" description="WGR" evidence="1">
    <location>
        <begin position="1"/>
        <end position="89"/>
    </location>
</feature>
<accession>A0ABT8R0Q1</accession>
<evidence type="ECO:0000313" key="3">
    <source>
        <dbReference type="Proteomes" id="UP001168528"/>
    </source>
</evidence>
<protein>
    <submittedName>
        <fullName evidence="2">WGR domain-containing protein</fullName>
    </submittedName>
</protein>
<dbReference type="SUPFAM" id="SSF48371">
    <property type="entry name" value="ARM repeat"/>
    <property type="match status" value="1"/>
</dbReference>
<dbReference type="Gene3D" id="2.20.140.10">
    <property type="entry name" value="WGR domain"/>
    <property type="match status" value="1"/>
</dbReference>
<name>A0ABT8R0Q1_9BACT</name>
<evidence type="ECO:0000313" key="2">
    <source>
        <dbReference type="EMBL" id="MDO1445504.1"/>
    </source>
</evidence>
<organism evidence="2 3">
    <name type="scientific">Rhodocytophaga aerolata</name>
    <dbReference type="NCBI Taxonomy" id="455078"/>
    <lineage>
        <taxon>Bacteria</taxon>
        <taxon>Pseudomonadati</taxon>
        <taxon>Bacteroidota</taxon>
        <taxon>Cytophagia</taxon>
        <taxon>Cytophagales</taxon>
        <taxon>Rhodocytophagaceae</taxon>
        <taxon>Rhodocytophaga</taxon>
    </lineage>
</organism>
<dbReference type="CDD" id="cd07998">
    <property type="entry name" value="WGR_DNA_ligase"/>
    <property type="match status" value="1"/>
</dbReference>